<feature type="compositionally biased region" description="Polar residues" evidence="1">
    <location>
        <begin position="200"/>
        <end position="218"/>
    </location>
</feature>
<feature type="region of interest" description="Disordered" evidence="1">
    <location>
        <begin position="302"/>
        <end position="342"/>
    </location>
</feature>
<feature type="region of interest" description="Disordered" evidence="1">
    <location>
        <begin position="1"/>
        <end position="24"/>
    </location>
</feature>
<feature type="region of interest" description="Disordered" evidence="1">
    <location>
        <begin position="182"/>
        <end position="263"/>
    </location>
</feature>
<proteinExistence type="predicted"/>
<dbReference type="GeneID" id="38774714"/>
<reference evidence="2 3" key="1">
    <citation type="journal article" date="2018" name="Sci. Rep.">
        <title>Genome sequence of the cauliflower mushroom Sparassis crispa (Hanabiratake) and its association with beneficial usage.</title>
        <authorList>
            <person name="Kiyama R."/>
            <person name="Furutani Y."/>
            <person name="Kawaguchi K."/>
            <person name="Nakanishi T."/>
        </authorList>
    </citation>
    <scope>NUCLEOTIDE SEQUENCE [LARGE SCALE GENOMIC DNA]</scope>
</reference>
<evidence type="ECO:0000256" key="1">
    <source>
        <dbReference type="SAM" id="MobiDB-lite"/>
    </source>
</evidence>
<evidence type="ECO:0000313" key="3">
    <source>
        <dbReference type="Proteomes" id="UP000287166"/>
    </source>
</evidence>
<dbReference type="InParanoid" id="A0A401G6M0"/>
<dbReference type="RefSeq" id="XP_027608710.1">
    <property type="nucleotide sequence ID" value="XM_027752909.1"/>
</dbReference>
<name>A0A401G6M0_9APHY</name>
<gene>
    <name evidence="2" type="ORF">SCP_0106790</name>
</gene>
<evidence type="ECO:0000313" key="2">
    <source>
        <dbReference type="EMBL" id="GBE77797.1"/>
    </source>
</evidence>
<dbReference type="STRING" id="139825.A0A401G6M0"/>
<keyword evidence="3" id="KW-1185">Reference proteome</keyword>
<dbReference type="AlphaFoldDB" id="A0A401G6M0"/>
<feature type="compositionally biased region" description="Polar residues" evidence="1">
    <location>
        <begin position="238"/>
        <end position="247"/>
    </location>
</feature>
<dbReference type="EMBL" id="BFAD01000001">
    <property type="protein sequence ID" value="GBE77797.1"/>
    <property type="molecule type" value="Genomic_DNA"/>
</dbReference>
<accession>A0A401G6M0</accession>
<sequence length="826" mass="92450">MLAADFAGSYRTTKSRPGASSFKKEIEPIRREKPILPRDCLEAPRSSQADLDSQLSGYGLLLLSLRPVILCSARRDRQVYTLVSRYTVLHLAPTCFRSFSPPKVRSLTDLNASKQDTHPRRKLVAVPEESVLAVEQCPDDFEQISYDELRVSILLGSSSGFPEPSDDQTPVYQSFLSRSRSSLSRLRKSSKFSPKRQQKASKQSSYDNLTQSQPTPTNKRALVLAFPRPPASERDSSPEPSGSSAHTRSWDANPLGTDSQEIVRFRRVDKTTPTSPPISVESYSSSNPLAKALKRLRRFAKSRSSLHLHHQSPPQVREVFPSTSDKGEPNCPPAGTPSLDRSVGLPELSFEQVDFSFLDERDSWRFSVAYQRDRGTLSETPHQPYLLESPPQLQLVRYEVVDPRDLTASPVSTFSKFSPTATPLPPGSPSWLSRNVAEIQTLEDNSPILRIPPPSPRPLPILPRSLLPVSSSENRVSQIYRDLAIDAPESPHSTASSTTLFAASRRDSALSQSSRIDQQSPSVNRLSVVHYRESFIESGSNRHSWVAYESIAYSSEKGTLVTDAAETSTGSPLNFFLLSSNAEDQPLPPLTLLESGNPIASLPDQPATSLALSQTSRRPYSIFVPSQRESQDFGYDHFPIPSYLVTLVQNAFRSSQLIHMPVDAYGKEIETVDWGNEPDYSNYEWFKEPPPRPEPAPSATENYVPQPGVVEQNNMFTYALSSAPNVLYARYKQYGQLGVLGWCSEFSEMIDALKTLGFEGNMFVATRTQALKTCEEILRLKLKIDMQIIVMYLSSQVARLRRFLDGERQWDDYPELSFPIDPRQYT</sequence>
<dbReference type="Proteomes" id="UP000287166">
    <property type="component" value="Unassembled WGS sequence"/>
</dbReference>
<feature type="compositionally biased region" description="Basic residues" evidence="1">
    <location>
        <begin position="185"/>
        <end position="199"/>
    </location>
</feature>
<organism evidence="2 3">
    <name type="scientific">Sparassis crispa</name>
    <dbReference type="NCBI Taxonomy" id="139825"/>
    <lineage>
        <taxon>Eukaryota</taxon>
        <taxon>Fungi</taxon>
        <taxon>Dikarya</taxon>
        <taxon>Basidiomycota</taxon>
        <taxon>Agaricomycotina</taxon>
        <taxon>Agaricomycetes</taxon>
        <taxon>Polyporales</taxon>
        <taxon>Sparassidaceae</taxon>
        <taxon>Sparassis</taxon>
    </lineage>
</organism>
<dbReference type="OrthoDB" id="2626014at2759"/>
<comment type="caution">
    <text evidence="2">The sequence shown here is derived from an EMBL/GenBank/DDBJ whole genome shotgun (WGS) entry which is preliminary data.</text>
</comment>
<protein>
    <submittedName>
        <fullName evidence="2">Uncharacterized protein</fullName>
    </submittedName>
</protein>